<dbReference type="AlphaFoldDB" id="A0A330L2B5"/>
<keyword evidence="2" id="KW-1185">Reference proteome</keyword>
<dbReference type="InParanoid" id="A0A330L2B5"/>
<evidence type="ECO:0000313" key="1">
    <source>
        <dbReference type="EMBL" id="SPP63784.1"/>
    </source>
</evidence>
<name>A0A330L2B5_9BACT</name>
<sequence>MVLTQLGRRWIALRMLKERVTETLPERES</sequence>
<organism evidence="1 2">
    <name type="scientific">Nitrospira lenta</name>
    <dbReference type="NCBI Taxonomy" id="1436998"/>
    <lineage>
        <taxon>Bacteria</taxon>
        <taxon>Pseudomonadati</taxon>
        <taxon>Nitrospirota</taxon>
        <taxon>Nitrospiria</taxon>
        <taxon>Nitrospirales</taxon>
        <taxon>Nitrospiraceae</taxon>
        <taxon>Nitrospira</taxon>
    </lineage>
</organism>
<reference evidence="2" key="1">
    <citation type="submission" date="2018-04" db="EMBL/GenBank/DDBJ databases">
        <authorList>
            <person name="Lucker S."/>
            <person name="Sakoula D."/>
        </authorList>
    </citation>
    <scope>NUCLEOTIDE SEQUENCE [LARGE SCALE GENOMIC DNA]</scope>
</reference>
<protein>
    <submittedName>
        <fullName evidence="1">Uncharacterized protein</fullName>
    </submittedName>
</protein>
<dbReference type="EMBL" id="OUNR01000001">
    <property type="protein sequence ID" value="SPP63784.1"/>
    <property type="molecule type" value="Genomic_DNA"/>
</dbReference>
<proteinExistence type="predicted"/>
<evidence type="ECO:0000313" key="2">
    <source>
        <dbReference type="Proteomes" id="UP000248168"/>
    </source>
</evidence>
<gene>
    <name evidence="1" type="ORF">NITLEN_10870</name>
</gene>
<dbReference type="Proteomes" id="UP000248168">
    <property type="component" value="Unassembled WGS sequence"/>
</dbReference>
<accession>A0A330L2B5</accession>